<accession>A0A822Y5Z2</accession>
<organism evidence="2 3">
    <name type="scientific">Nelumbo nucifera</name>
    <name type="common">Sacred lotus</name>
    <dbReference type="NCBI Taxonomy" id="4432"/>
    <lineage>
        <taxon>Eukaryota</taxon>
        <taxon>Viridiplantae</taxon>
        <taxon>Streptophyta</taxon>
        <taxon>Embryophyta</taxon>
        <taxon>Tracheophyta</taxon>
        <taxon>Spermatophyta</taxon>
        <taxon>Magnoliopsida</taxon>
        <taxon>Proteales</taxon>
        <taxon>Nelumbonaceae</taxon>
        <taxon>Nelumbo</taxon>
    </lineage>
</organism>
<proteinExistence type="predicted"/>
<dbReference type="EMBL" id="DUZY01000002">
    <property type="protein sequence ID" value="DAD26465.1"/>
    <property type="molecule type" value="Genomic_DNA"/>
</dbReference>
<comment type="caution">
    <text evidence="2">The sequence shown here is derived from an EMBL/GenBank/DDBJ whole genome shotgun (WGS) entry which is preliminary data.</text>
</comment>
<keyword evidence="3" id="KW-1185">Reference proteome</keyword>
<name>A0A822Y5Z2_NELNU</name>
<dbReference type="AlphaFoldDB" id="A0A822Y5Z2"/>
<evidence type="ECO:0000313" key="2">
    <source>
        <dbReference type="EMBL" id="DAD26465.1"/>
    </source>
</evidence>
<feature type="region of interest" description="Disordered" evidence="1">
    <location>
        <begin position="54"/>
        <end position="89"/>
    </location>
</feature>
<feature type="compositionally biased region" description="Basic and acidic residues" evidence="1">
    <location>
        <begin position="1"/>
        <end position="23"/>
    </location>
</feature>
<evidence type="ECO:0000313" key="3">
    <source>
        <dbReference type="Proteomes" id="UP000607653"/>
    </source>
</evidence>
<dbReference type="Proteomes" id="UP000607653">
    <property type="component" value="Unassembled WGS sequence"/>
</dbReference>
<reference evidence="2 3" key="1">
    <citation type="journal article" date="2020" name="Mol. Biol. Evol.">
        <title>Distinct Expression and Methylation Patterns for Genes with Different Fates following a Single Whole-Genome Duplication in Flowering Plants.</title>
        <authorList>
            <person name="Shi T."/>
            <person name="Rahmani R.S."/>
            <person name="Gugger P.F."/>
            <person name="Wang M."/>
            <person name="Li H."/>
            <person name="Zhang Y."/>
            <person name="Li Z."/>
            <person name="Wang Q."/>
            <person name="Van de Peer Y."/>
            <person name="Marchal K."/>
            <person name="Chen J."/>
        </authorList>
    </citation>
    <scope>NUCLEOTIDE SEQUENCE [LARGE SCALE GENOMIC DNA]</scope>
    <source>
        <tissue evidence="2">Leaf</tissue>
    </source>
</reference>
<feature type="region of interest" description="Disordered" evidence="1">
    <location>
        <begin position="1"/>
        <end position="32"/>
    </location>
</feature>
<evidence type="ECO:0000256" key="1">
    <source>
        <dbReference type="SAM" id="MobiDB-lite"/>
    </source>
</evidence>
<protein>
    <submittedName>
        <fullName evidence="2">Uncharacterized protein</fullName>
    </submittedName>
</protein>
<gene>
    <name evidence="2" type="ORF">HUJ06_027933</name>
</gene>
<sequence length="89" mass="10688">MQHHQDSHTKSISRERKGRDHHSTKPIKFVNLDDATSANNDWFLEIFVHHQPMQMKEGKEKTLTLNKSRERKVKKSQERTYEKKKHINP</sequence>